<dbReference type="GO" id="GO:0005524">
    <property type="term" value="F:ATP binding"/>
    <property type="evidence" value="ECO:0007669"/>
    <property type="project" value="UniProtKB-UniRule"/>
</dbReference>
<dbReference type="GO" id="GO:0009524">
    <property type="term" value="C:phragmoplast"/>
    <property type="evidence" value="ECO:0007669"/>
    <property type="project" value="UniProtKB-ARBA"/>
</dbReference>
<dbReference type="KEGG" id="mcha:111009274"/>
<keyword evidence="2 7" id="KW-0547">Nucleotide-binding</keyword>
<dbReference type="InterPro" id="IPR036961">
    <property type="entry name" value="Kinesin_motor_dom_sf"/>
</dbReference>
<evidence type="ECO:0000256" key="5">
    <source>
        <dbReference type="ARBA" id="ARBA00023175"/>
    </source>
</evidence>
<evidence type="ECO:0000256" key="8">
    <source>
        <dbReference type="SAM" id="Coils"/>
    </source>
</evidence>
<dbReference type="GeneID" id="111009274"/>
<evidence type="ECO:0000313" key="11">
    <source>
        <dbReference type="Proteomes" id="UP000504603"/>
    </source>
</evidence>
<feature type="coiled-coil region" evidence="8">
    <location>
        <begin position="1232"/>
        <end position="1270"/>
    </location>
</feature>
<evidence type="ECO:0000256" key="9">
    <source>
        <dbReference type="SAM" id="MobiDB-lite"/>
    </source>
</evidence>
<dbReference type="PROSITE" id="PS00411">
    <property type="entry name" value="KINESIN_MOTOR_1"/>
    <property type="match status" value="1"/>
</dbReference>
<dbReference type="InterPro" id="IPR001752">
    <property type="entry name" value="Kinesin_motor_dom"/>
</dbReference>
<feature type="region of interest" description="Disordered" evidence="9">
    <location>
        <begin position="1"/>
        <end position="85"/>
    </location>
</feature>
<reference evidence="12" key="1">
    <citation type="submission" date="2025-08" db="UniProtKB">
        <authorList>
            <consortium name="RefSeq"/>
        </authorList>
    </citation>
    <scope>IDENTIFICATION</scope>
    <source>
        <strain evidence="12">OHB3-1</strain>
    </source>
</reference>
<keyword evidence="11" id="KW-1185">Reference proteome</keyword>
<proteinExistence type="inferred from homology"/>
<keyword evidence="4 8" id="KW-0175">Coiled coil</keyword>
<feature type="binding site" evidence="7">
    <location>
        <begin position="180"/>
        <end position="187"/>
    </location>
    <ligand>
        <name>ATP</name>
        <dbReference type="ChEBI" id="CHEBI:30616"/>
    </ligand>
</feature>
<keyword evidence="1" id="KW-0493">Microtubule</keyword>
<feature type="domain" description="Kinesin motor" evidence="10">
    <location>
        <begin position="105"/>
        <end position="441"/>
    </location>
</feature>
<feature type="region of interest" description="Disordered" evidence="9">
    <location>
        <begin position="535"/>
        <end position="556"/>
    </location>
</feature>
<comment type="similarity">
    <text evidence="6">Belongs to the TRAFAC class myosin-kinesin ATPase superfamily. Kinesin family. KIN-12 subfamily.</text>
</comment>
<evidence type="ECO:0000256" key="7">
    <source>
        <dbReference type="PROSITE-ProRule" id="PRU00283"/>
    </source>
</evidence>
<evidence type="ECO:0000256" key="6">
    <source>
        <dbReference type="ARBA" id="ARBA00034488"/>
    </source>
</evidence>
<feature type="coiled-coil region" evidence="8">
    <location>
        <begin position="448"/>
        <end position="475"/>
    </location>
</feature>
<dbReference type="GO" id="GO:0003777">
    <property type="term" value="F:microtubule motor activity"/>
    <property type="evidence" value="ECO:0007669"/>
    <property type="project" value="InterPro"/>
</dbReference>
<evidence type="ECO:0000256" key="1">
    <source>
        <dbReference type="ARBA" id="ARBA00022701"/>
    </source>
</evidence>
<evidence type="ECO:0000256" key="3">
    <source>
        <dbReference type="ARBA" id="ARBA00022840"/>
    </source>
</evidence>
<dbReference type="RefSeq" id="XP_022138007.1">
    <property type="nucleotide sequence ID" value="XM_022282315.1"/>
</dbReference>
<dbReference type="GO" id="GO:0007112">
    <property type="term" value="P:male meiosis cytokinesis"/>
    <property type="evidence" value="ECO:0007669"/>
    <property type="project" value="UniProtKB-ARBA"/>
</dbReference>
<dbReference type="GO" id="GO:0007018">
    <property type="term" value="P:microtubule-based movement"/>
    <property type="evidence" value="ECO:0007669"/>
    <property type="project" value="InterPro"/>
</dbReference>
<dbReference type="Gene3D" id="3.40.850.10">
    <property type="entry name" value="Kinesin motor domain"/>
    <property type="match status" value="1"/>
</dbReference>
<evidence type="ECO:0000313" key="12">
    <source>
        <dbReference type="RefSeq" id="XP_022138007.1"/>
    </source>
</evidence>
<organism evidence="11 12">
    <name type="scientific">Momordica charantia</name>
    <name type="common">Bitter gourd</name>
    <name type="synonym">Balsam pear</name>
    <dbReference type="NCBI Taxonomy" id="3673"/>
    <lineage>
        <taxon>Eukaryota</taxon>
        <taxon>Viridiplantae</taxon>
        <taxon>Streptophyta</taxon>
        <taxon>Embryophyta</taxon>
        <taxon>Tracheophyta</taxon>
        <taxon>Spermatophyta</taxon>
        <taxon>Magnoliopsida</taxon>
        <taxon>eudicotyledons</taxon>
        <taxon>Gunneridae</taxon>
        <taxon>Pentapetalae</taxon>
        <taxon>rosids</taxon>
        <taxon>fabids</taxon>
        <taxon>Cucurbitales</taxon>
        <taxon>Cucurbitaceae</taxon>
        <taxon>Momordiceae</taxon>
        <taxon>Momordica</taxon>
    </lineage>
</organism>
<feature type="coiled-coil region" evidence="8">
    <location>
        <begin position="1097"/>
        <end position="1155"/>
    </location>
</feature>
<dbReference type="GO" id="GO:0008017">
    <property type="term" value="F:microtubule binding"/>
    <property type="evidence" value="ECO:0007669"/>
    <property type="project" value="InterPro"/>
</dbReference>
<name>A0A6J1C9V0_MOMCH</name>
<dbReference type="SMART" id="SM00129">
    <property type="entry name" value="KISc"/>
    <property type="match status" value="1"/>
</dbReference>
<dbReference type="InterPro" id="IPR044986">
    <property type="entry name" value="KIF15/KIN-12"/>
</dbReference>
<dbReference type="Proteomes" id="UP000504603">
    <property type="component" value="Unplaced"/>
</dbReference>
<evidence type="ECO:0000256" key="4">
    <source>
        <dbReference type="ARBA" id="ARBA00023054"/>
    </source>
</evidence>
<dbReference type="SUPFAM" id="SSF52540">
    <property type="entry name" value="P-loop containing nucleoside triphosphate hydrolases"/>
    <property type="match status" value="1"/>
</dbReference>
<dbReference type="PRINTS" id="PR00380">
    <property type="entry name" value="KINESINHEAVY"/>
</dbReference>
<keyword evidence="3 7" id="KW-0067">ATP-binding</keyword>
<feature type="region of interest" description="Disordered" evidence="9">
    <location>
        <begin position="656"/>
        <end position="677"/>
    </location>
</feature>
<dbReference type="PANTHER" id="PTHR37739">
    <property type="entry name" value="KINESIN-LIKE PROTEIN KIN-12D"/>
    <property type="match status" value="1"/>
</dbReference>
<evidence type="ECO:0000256" key="2">
    <source>
        <dbReference type="ARBA" id="ARBA00022741"/>
    </source>
</evidence>
<evidence type="ECO:0000259" key="10">
    <source>
        <dbReference type="PROSITE" id="PS50067"/>
    </source>
</evidence>
<sequence>MKHFMQPRNAILREAHAAAGDHPPSSPSPSAGIKGRPPRKPKSCKENAPPSDPNSMASDSKPSPAAAAKLKSPLPPRPPSSNPLKRKLSMEAVPENSIPGLFDSGVKVVVRMRPPCKDRDEGDNIVQKVTGDSLSINGQTFTFDAVADTEATQLDIFQLVGEPLVENCMAGFNSSVFAYGQTGSGKTYTMWGPANALSDDNVLSEQKGLTPRVFERLFARINEEQVKHADKLLKYQCYCSFLEIYNEQITDLLDPNQRNLQIREDVKSGVYVENLTEECVSTMADVTQLLMKGLLNRRTGATSINSESSRSHTVFTCVVESRSKRMADGLSSFKTSRINLVDLAGSERQKLTGAAGERLKEAGNINRSLSQLGNLINILAEISQTGKQRHIPYRDSRLTFLLQESLGGNAKLAMVCAISPTQSCRSESFSTLRFAQRAKAIKNKAIVNEVMQDDVNHLREVIRQLRDELHRLKSNGNTSNDINGGHSAAWIRRSLNLLKSSISRPITLPRVDDDGDEEMEIDEEAVEKLCDQLDKQNTGSEASEAREAEPVKSGSSIALEENELTKFQPFASRSERRKEISDDIDVNMEEETFVQDEVMIVGSIEEPVYDTPVRSSASVADIHNLKAQNQMETNSLDQIFLSEPSENNIMSSSIERVKSSELKTSGDGPLRTSSEPLSGFQANQSELALNNSSNGILSCVSPPSLSIVPCDVSPVLKSPTPSVSPRISDSRKSLRTSTMLSASQKDLQAETKPGLDHLQKSLEKSLKASSHINALSLSTQSKNTAVTTEQLAASIRNGLEIIDNCRQSSALRRSSFRFSYKPAEKVNFPLSKFDVGVQASCGDEAAGENLVMCSSCKIRKQLEIREENSSSDLQLVPVDGSDSVEKSRILVPKAVEKVLAGAIRREMALEEYCNKQAFDISQLNRLVQQYKHERECNVVLGEAREDKILRLESLMDGVLPAEEFMEEELVSLTHEHKVLKEKYENHPEVLQTRIEMKKVQDELQSYRNFYDLGEREVLMEEIQDLRSQLQYYIDSPSASLRKQNPPLQLTYSEPSIAPPLGVIPESTEESAEEKLEQERVRWTEAESKWISLSEELRSELEASRLLAEKRKREFEAEKKCAEELEEAMQMAMAGHARLLEQYADLEEKHMQLLLRHRKMQDGIGDVKRAAARAGVKGAESKFINALAAEISALKVERERERRYLRDENKGLQAQLRDTAEAVQAAGELLVRLKEAEEGVSAAQKRAIEAEQEAEMAYKQIDKLKKKHEKEISTLNALVGDSRLPKEAIRPTYDDETSKVKYDIDESHDQRWREEFEPFYNGEDGELPKLSEPSWFSGYDRCNI</sequence>
<dbReference type="InterPro" id="IPR027417">
    <property type="entry name" value="P-loop_NTPase"/>
</dbReference>
<protein>
    <submittedName>
        <fullName evidence="12">Kinesin-like protein KIN-12B</fullName>
    </submittedName>
</protein>
<gene>
    <name evidence="12" type="primary">LOC111009274</name>
</gene>
<dbReference type="PROSITE" id="PS50067">
    <property type="entry name" value="KINESIN_MOTOR_2"/>
    <property type="match status" value="1"/>
</dbReference>
<dbReference type="FunFam" id="3.40.850.10:FF:000052">
    <property type="entry name" value="Kinesin-like protein KIN-12F"/>
    <property type="match status" value="1"/>
</dbReference>
<keyword evidence="5 7" id="KW-0505">Motor protein</keyword>
<accession>A0A6J1C9V0</accession>
<dbReference type="GO" id="GO:0005874">
    <property type="term" value="C:microtubule"/>
    <property type="evidence" value="ECO:0007669"/>
    <property type="project" value="UniProtKB-KW"/>
</dbReference>
<dbReference type="OrthoDB" id="3176171at2759"/>
<dbReference type="Pfam" id="PF00225">
    <property type="entry name" value="Kinesin"/>
    <property type="match status" value="1"/>
</dbReference>
<dbReference type="PANTHER" id="PTHR37739:SF16">
    <property type="entry name" value="KINESIN-LIKE PROTEIN"/>
    <property type="match status" value="1"/>
</dbReference>
<dbReference type="GO" id="GO:0080175">
    <property type="term" value="P:phragmoplast microtubule organization"/>
    <property type="evidence" value="ECO:0007669"/>
    <property type="project" value="UniProtKB-ARBA"/>
</dbReference>
<dbReference type="InterPro" id="IPR019821">
    <property type="entry name" value="Kinesin_motor_CS"/>
</dbReference>
<feature type="compositionally biased region" description="Low complexity" evidence="9">
    <location>
        <begin position="57"/>
        <end position="72"/>
    </location>
</feature>
<dbReference type="GO" id="GO:0055046">
    <property type="term" value="P:microgametogenesis"/>
    <property type="evidence" value="ECO:0007669"/>
    <property type="project" value="UniProtKB-ARBA"/>
</dbReference>